<dbReference type="Pfam" id="PF03466">
    <property type="entry name" value="LysR_substrate"/>
    <property type="match status" value="1"/>
</dbReference>
<organism evidence="6 7">
    <name type="scientific">Sutterella wadsworthensis HGA0223</name>
    <dbReference type="NCBI Taxonomy" id="1203554"/>
    <lineage>
        <taxon>Bacteria</taxon>
        <taxon>Pseudomonadati</taxon>
        <taxon>Pseudomonadota</taxon>
        <taxon>Betaproteobacteria</taxon>
        <taxon>Burkholderiales</taxon>
        <taxon>Sutterellaceae</taxon>
        <taxon>Sutterella</taxon>
    </lineage>
</organism>
<dbReference type="EMBL" id="ATCF01000018">
    <property type="protein sequence ID" value="EPD99068.1"/>
    <property type="molecule type" value="Genomic_DNA"/>
</dbReference>
<keyword evidence="2" id="KW-0805">Transcription regulation</keyword>
<reference evidence="6 7" key="1">
    <citation type="submission" date="2013-04" db="EMBL/GenBank/DDBJ databases">
        <title>The Genome Sequence of Sutterella wadsworthensis HGA0223.</title>
        <authorList>
            <consortium name="The Broad Institute Genomics Platform"/>
            <person name="Earl A."/>
            <person name="Ward D."/>
            <person name="Feldgarden M."/>
            <person name="Gevers D."/>
            <person name="Schmidt T.M."/>
            <person name="Dover J."/>
            <person name="Dai D."/>
            <person name="Walker B."/>
            <person name="Young S."/>
            <person name="Zeng Q."/>
            <person name="Gargeya S."/>
            <person name="Fitzgerald M."/>
            <person name="Haas B."/>
            <person name="Abouelleil A."/>
            <person name="Allen A.W."/>
            <person name="Alvarado L."/>
            <person name="Arachchi H.M."/>
            <person name="Berlin A.M."/>
            <person name="Chapman S.B."/>
            <person name="Gainer-Dewar J."/>
            <person name="Goldberg J."/>
            <person name="Griggs A."/>
            <person name="Gujja S."/>
            <person name="Hansen M."/>
            <person name="Howarth C."/>
            <person name="Imamovic A."/>
            <person name="Ireland A."/>
            <person name="Larimer J."/>
            <person name="McCowan C."/>
            <person name="Murphy C."/>
            <person name="Pearson M."/>
            <person name="Poon T.W."/>
            <person name="Priest M."/>
            <person name="Roberts A."/>
            <person name="Saif S."/>
            <person name="Shea T."/>
            <person name="Sisk P."/>
            <person name="Sykes S."/>
            <person name="Wortman J."/>
            <person name="Nusbaum C."/>
            <person name="Birren B."/>
        </authorList>
    </citation>
    <scope>NUCLEOTIDE SEQUENCE [LARGE SCALE GENOMIC DNA]</scope>
    <source>
        <strain evidence="6 7">HGA0223</strain>
    </source>
</reference>
<dbReference type="Pfam" id="PF00126">
    <property type="entry name" value="HTH_1"/>
    <property type="match status" value="1"/>
</dbReference>
<keyword evidence="4" id="KW-0804">Transcription</keyword>
<dbReference type="InterPro" id="IPR050389">
    <property type="entry name" value="LysR-type_TF"/>
</dbReference>
<dbReference type="PROSITE" id="PS50931">
    <property type="entry name" value="HTH_LYSR"/>
    <property type="match status" value="1"/>
</dbReference>
<sequence length="348" mass="38837">MLSEESASSACPPLRTLPEDLVESGSIRVLRLLVRLMRDPVLQRSADALGVSAPTASRLLARARQWFKDPLFIYSAGRMHPTPRMLALSPRIEEELLRLESLFKPEEPFNPATVVRTLRIAAIDNAFHTLLMPFLETAATAAPGLSISVFDRAPTLLEDMRAGTLDLAFYSTEGRPVPSDFCEETLFTSGHVLLMRRGHPLHQKWLAGSEITEADTGAWPHISVVVPMAGGSDRLTMSRHPAHGPERTACETPFFVAGAMLAARTDMLMRIPQETAAELCRTLPLAMMPMEAGIHIPWIPCLFRHRAADHDPLITWVRAQLVSHARRLHAETLRQIDEDFKRRGQQVR</sequence>
<evidence type="ECO:0000313" key="7">
    <source>
        <dbReference type="Proteomes" id="UP000014400"/>
    </source>
</evidence>
<dbReference type="RefSeq" id="WP_005428733.1">
    <property type="nucleotide sequence ID" value="NZ_KE150480.1"/>
</dbReference>
<dbReference type="HOGENOM" id="CLU_039613_39_0_4"/>
<dbReference type="InterPro" id="IPR036388">
    <property type="entry name" value="WH-like_DNA-bd_sf"/>
</dbReference>
<evidence type="ECO:0000259" key="5">
    <source>
        <dbReference type="PROSITE" id="PS50931"/>
    </source>
</evidence>
<dbReference type="Proteomes" id="UP000014400">
    <property type="component" value="Unassembled WGS sequence"/>
</dbReference>
<feature type="domain" description="HTH lysR-type" evidence="5">
    <location>
        <begin position="27"/>
        <end position="82"/>
    </location>
</feature>
<comment type="similarity">
    <text evidence="1">Belongs to the LysR transcriptional regulatory family.</text>
</comment>
<evidence type="ECO:0000256" key="2">
    <source>
        <dbReference type="ARBA" id="ARBA00023015"/>
    </source>
</evidence>
<dbReference type="Gene3D" id="1.10.10.10">
    <property type="entry name" value="Winged helix-like DNA-binding domain superfamily/Winged helix DNA-binding domain"/>
    <property type="match status" value="1"/>
</dbReference>
<proteinExistence type="inferred from homology"/>
<dbReference type="GO" id="GO:0003677">
    <property type="term" value="F:DNA binding"/>
    <property type="evidence" value="ECO:0007669"/>
    <property type="project" value="UniProtKB-KW"/>
</dbReference>
<name>S3BCN3_9BURK</name>
<dbReference type="PANTHER" id="PTHR30118">
    <property type="entry name" value="HTH-TYPE TRANSCRIPTIONAL REGULATOR LEUO-RELATED"/>
    <property type="match status" value="1"/>
</dbReference>
<dbReference type="GO" id="GO:0003700">
    <property type="term" value="F:DNA-binding transcription factor activity"/>
    <property type="evidence" value="ECO:0007669"/>
    <property type="project" value="InterPro"/>
</dbReference>
<keyword evidence="3" id="KW-0238">DNA-binding</keyword>
<dbReference type="STRING" id="1203554.HMPREF1476_01339"/>
<comment type="caution">
    <text evidence="6">The sequence shown here is derived from an EMBL/GenBank/DDBJ whole genome shotgun (WGS) entry which is preliminary data.</text>
</comment>
<evidence type="ECO:0000313" key="6">
    <source>
        <dbReference type="EMBL" id="EPD99068.1"/>
    </source>
</evidence>
<dbReference type="GeneID" id="64060871"/>
<evidence type="ECO:0000256" key="1">
    <source>
        <dbReference type="ARBA" id="ARBA00009437"/>
    </source>
</evidence>
<accession>S3BCN3</accession>
<dbReference type="PANTHER" id="PTHR30118:SF15">
    <property type="entry name" value="TRANSCRIPTIONAL REGULATORY PROTEIN"/>
    <property type="match status" value="1"/>
</dbReference>
<protein>
    <recommendedName>
        <fullName evidence="5">HTH lysR-type domain-containing protein</fullName>
    </recommendedName>
</protein>
<dbReference type="PATRIC" id="fig|1203554.3.peg.1401"/>
<keyword evidence="7" id="KW-1185">Reference proteome</keyword>
<dbReference type="InterPro" id="IPR000847">
    <property type="entry name" value="LysR_HTH_N"/>
</dbReference>
<dbReference type="SUPFAM" id="SSF46785">
    <property type="entry name" value="Winged helix' DNA-binding domain"/>
    <property type="match status" value="1"/>
</dbReference>
<dbReference type="InterPro" id="IPR005119">
    <property type="entry name" value="LysR_subst-bd"/>
</dbReference>
<evidence type="ECO:0000256" key="3">
    <source>
        <dbReference type="ARBA" id="ARBA00023125"/>
    </source>
</evidence>
<dbReference type="AlphaFoldDB" id="S3BCN3"/>
<dbReference type="InterPro" id="IPR036390">
    <property type="entry name" value="WH_DNA-bd_sf"/>
</dbReference>
<gene>
    <name evidence="6" type="ORF">HMPREF1476_01339</name>
</gene>
<dbReference type="eggNOG" id="COG0583">
    <property type="taxonomic scope" value="Bacteria"/>
</dbReference>
<dbReference type="SUPFAM" id="SSF53850">
    <property type="entry name" value="Periplasmic binding protein-like II"/>
    <property type="match status" value="1"/>
</dbReference>
<evidence type="ECO:0000256" key="4">
    <source>
        <dbReference type="ARBA" id="ARBA00023163"/>
    </source>
</evidence>
<dbReference type="Gene3D" id="3.40.190.10">
    <property type="entry name" value="Periplasmic binding protein-like II"/>
    <property type="match status" value="2"/>
</dbReference>